<evidence type="ECO:0000313" key="8">
    <source>
        <dbReference type="EMBL" id="HHQ50255.1"/>
    </source>
</evidence>
<dbReference type="CDD" id="cd01335">
    <property type="entry name" value="Radical_SAM"/>
    <property type="match status" value="1"/>
</dbReference>
<keyword evidence="5" id="KW-0408">Iron</keyword>
<protein>
    <submittedName>
        <fullName evidence="8">Radical SAM protein</fullName>
    </submittedName>
</protein>
<proteinExistence type="predicted"/>
<organism evidence="8">
    <name type="scientific">Ignisphaera aggregans</name>
    <dbReference type="NCBI Taxonomy" id="334771"/>
    <lineage>
        <taxon>Archaea</taxon>
        <taxon>Thermoproteota</taxon>
        <taxon>Thermoprotei</taxon>
        <taxon>Desulfurococcales</taxon>
        <taxon>Desulfurococcaceae</taxon>
        <taxon>Ignisphaera</taxon>
    </lineage>
</organism>
<dbReference type="GO" id="GO:0051536">
    <property type="term" value="F:iron-sulfur cluster binding"/>
    <property type="evidence" value="ECO:0007669"/>
    <property type="project" value="UniProtKB-KW"/>
</dbReference>
<keyword evidence="2" id="KW-0004">4Fe-4S</keyword>
<dbReference type="InterPro" id="IPR027604">
    <property type="entry name" value="W_rSAM_matur"/>
</dbReference>
<comment type="caution">
    <text evidence="8">The sequence shown here is derived from an EMBL/GenBank/DDBJ whole genome shotgun (WGS) entry which is preliminary data.</text>
</comment>
<gene>
    <name evidence="8" type="ORF">ENM66_02765</name>
</gene>
<feature type="domain" description="Radical SAM core" evidence="7">
    <location>
        <begin position="16"/>
        <end position="238"/>
    </location>
</feature>
<keyword evidence="4" id="KW-0479">Metal-binding</keyword>
<dbReference type="InterPro" id="IPR034391">
    <property type="entry name" value="AdoMet-like_SPASM_containing"/>
</dbReference>
<dbReference type="AlphaFoldDB" id="A0A7J3Z6N3"/>
<comment type="cofactor">
    <cofactor evidence="1">
        <name>[4Fe-4S] cluster</name>
        <dbReference type="ChEBI" id="CHEBI:49883"/>
    </cofactor>
</comment>
<dbReference type="GO" id="GO:0046872">
    <property type="term" value="F:metal ion binding"/>
    <property type="evidence" value="ECO:0007669"/>
    <property type="project" value="UniProtKB-KW"/>
</dbReference>
<evidence type="ECO:0000256" key="1">
    <source>
        <dbReference type="ARBA" id="ARBA00001966"/>
    </source>
</evidence>
<dbReference type="InterPro" id="IPR050377">
    <property type="entry name" value="Radical_SAM_PqqE_MftC-like"/>
</dbReference>
<dbReference type="SFLD" id="SFLDG01387">
    <property type="entry name" value="BtrN-like_SPASM_domain_contain"/>
    <property type="match status" value="1"/>
</dbReference>
<evidence type="ECO:0000256" key="4">
    <source>
        <dbReference type="ARBA" id="ARBA00022723"/>
    </source>
</evidence>
<accession>A0A7J3Z6N3</accession>
<sequence>MFEVSARDWIVRLSPESHPDELVVEVSSACNMSCVHCFRRAALDLEPRQMSLDLFELLVAEALELGVKKLVFSGWGEPLVHPGIESIVKMCKERGLGVALNTNGVLLNRFTDLVLEHVDELFVSLDAALSKTYTSLRTAEPAFESVIRSLEEILRVKQVRGSLKPVVVALFTVTRLNIDDLSAFLELARSLGVNGVVLSFSIPFSNDSINCLSSTECVELFYTKLREAEAKFKEIGFSIAVPLKPYTPNVKCPFATSRALFIRSDGAIAPCIYYAYSWVTTLFGLRRSLRAVILGRVGRDRIIDVWRTRYAKMFYRLSLRKSIPSCLTCTLAEYCMKTRSNEVDCLGGEPNCGHCPFYHGLAFCPL</sequence>
<name>A0A7J3Z6N3_9CREN</name>
<evidence type="ECO:0000256" key="3">
    <source>
        <dbReference type="ARBA" id="ARBA00022691"/>
    </source>
</evidence>
<dbReference type="InterPro" id="IPR013785">
    <property type="entry name" value="Aldolase_TIM"/>
</dbReference>
<dbReference type="PROSITE" id="PS51918">
    <property type="entry name" value="RADICAL_SAM"/>
    <property type="match status" value="1"/>
</dbReference>
<keyword evidence="6" id="KW-0411">Iron-sulfur</keyword>
<reference evidence="8" key="1">
    <citation type="journal article" date="2020" name="mSystems">
        <title>Genome- and Community-Level Interaction Insights into Carbon Utilization and Element Cycling Functions of Hydrothermarchaeota in Hydrothermal Sediment.</title>
        <authorList>
            <person name="Zhou Z."/>
            <person name="Liu Y."/>
            <person name="Xu W."/>
            <person name="Pan J."/>
            <person name="Luo Z.H."/>
            <person name="Li M."/>
        </authorList>
    </citation>
    <scope>NUCLEOTIDE SEQUENCE [LARGE SCALE GENOMIC DNA]</scope>
    <source>
        <strain evidence="8">SpSt-1105</strain>
    </source>
</reference>
<dbReference type="SFLD" id="SFLDS00029">
    <property type="entry name" value="Radical_SAM"/>
    <property type="match status" value="1"/>
</dbReference>
<dbReference type="SFLD" id="SFLDG01067">
    <property type="entry name" value="SPASM/twitch_domain_containing"/>
    <property type="match status" value="1"/>
</dbReference>
<dbReference type="SFLD" id="SFLDF00570">
    <property type="entry name" value="tungsten_cofactor_oxidoreducas"/>
    <property type="match status" value="1"/>
</dbReference>
<evidence type="ECO:0000259" key="7">
    <source>
        <dbReference type="PROSITE" id="PS51918"/>
    </source>
</evidence>
<evidence type="ECO:0000256" key="6">
    <source>
        <dbReference type="ARBA" id="ARBA00023014"/>
    </source>
</evidence>
<dbReference type="Gene3D" id="3.20.20.70">
    <property type="entry name" value="Aldolase class I"/>
    <property type="match status" value="1"/>
</dbReference>
<dbReference type="InterPro" id="IPR023885">
    <property type="entry name" value="4Fe4S-binding_SPASM_dom"/>
</dbReference>
<dbReference type="InterPro" id="IPR007197">
    <property type="entry name" value="rSAM"/>
</dbReference>
<dbReference type="EMBL" id="DRYQ01000035">
    <property type="protein sequence ID" value="HHQ50255.1"/>
    <property type="molecule type" value="Genomic_DNA"/>
</dbReference>
<dbReference type="PANTHER" id="PTHR11228">
    <property type="entry name" value="RADICAL SAM DOMAIN PROTEIN"/>
    <property type="match status" value="1"/>
</dbReference>
<dbReference type="GO" id="GO:0003824">
    <property type="term" value="F:catalytic activity"/>
    <property type="evidence" value="ECO:0007669"/>
    <property type="project" value="InterPro"/>
</dbReference>
<dbReference type="SUPFAM" id="SSF102114">
    <property type="entry name" value="Radical SAM enzymes"/>
    <property type="match status" value="1"/>
</dbReference>
<evidence type="ECO:0000256" key="2">
    <source>
        <dbReference type="ARBA" id="ARBA00022485"/>
    </source>
</evidence>
<dbReference type="InterPro" id="IPR058240">
    <property type="entry name" value="rSAM_sf"/>
</dbReference>
<dbReference type="Pfam" id="PF04055">
    <property type="entry name" value="Radical_SAM"/>
    <property type="match status" value="1"/>
</dbReference>
<evidence type="ECO:0000256" key="5">
    <source>
        <dbReference type="ARBA" id="ARBA00023004"/>
    </source>
</evidence>
<dbReference type="Pfam" id="PF13186">
    <property type="entry name" value="SPASM"/>
    <property type="match status" value="1"/>
</dbReference>
<keyword evidence="3" id="KW-0949">S-adenosyl-L-methionine</keyword>
<dbReference type="PANTHER" id="PTHR11228:SF34">
    <property type="entry name" value="TUNGSTEN-CONTAINING ALDEHYDE FERREDOXIN OXIDOREDUCTASE COFACTOR MODIFYING PROTEIN"/>
    <property type="match status" value="1"/>
</dbReference>